<evidence type="ECO:0000256" key="5">
    <source>
        <dbReference type="ARBA" id="ARBA00037982"/>
    </source>
</evidence>
<dbReference type="SMART" id="SM00358">
    <property type="entry name" value="DSRM"/>
    <property type="match status" value="2"/>
</dbReference>
<dbReference type="SMART" id="SM00220">
    <property type="entry name" value="S_TKc"/>
    <property type="match status" value="1"/>
</dbReference>
<feature type="domain" description="DRBM" evidence="10">
    <location>
        <begin position="280"/>
        <end position="348"/>
    </location>
</feature>
<dbReference type="PANTHER" id="PTHR11042">
    <property type="entry name" value="EUKARYOTIC TRANSLATION INITIATION FACTOR 2-ALPHA KINASE EIF2-ALPHA KINASE -RELATED"/>
    <property type="match status" value="1"/>
</dbReference>
<dbReference type="EMBL" id="KE162063">
    <property type="protein sequence ID" value="EPQ06802.1"/>
    <property type="molecule type" value="Genomic_DNA"/>
</dbReference>
<organism evidence="11 12">
    <name type="scientific">Myotis brandtii</name>
    <name type="common">Brandt's bat</name>
    <dbReference type="NCBI Taxonomy" id="109478"/>
    <lineage>
        <taxon>Eukaryota</taxon>
        <taxon>Metazoa</taxon>
        <taxon>Chordata</taxon>
        <taxon>Craniata</taxon>
        <taxon>Vertebrata</taxon>
        <taxon>Euteleostomi</taxon>
        <taxon>Mammalia</taxon>
        <taxon>Eutheria</taxon>
        <taxon>Laurasiatheria</taxon>
        <taxon>Chiroptera</taxon>
        <taxon>Yangochiroptera</taxon>
        <taxon>Vespertilionidae</taxon>
        <taxon>Myotis</taxon>
    </lineage>
</organism>
<dbReference type="GO" id="GO:0005524">
    <property type="term" value="F:ATP binding"/>
    <property type="evidence" value="ECO:0007669"/>
    <property type="project" value="UniProtKB-UniRule"/>
</dbReference>
<dbReference type="GO" id="GO:0005737">
    <property type="term" value="C:cytoplasm"/>
    <property type="evidence" value="ECO:0007669"/>
    <property type="project" value="TreeGrafter"/>
</dbReference>
<feature type="binding site" evidence="7">
    <location>
        <position position="507"/>
    </location>
    <ligand>
        <name>ATP</name>
        <dbReference type="ChEBI" id="CHEBI:30616"/>
    </ligand>
</feature>
<dbReference type="Gene3D" id="3.30.160.20">
    <property type="match status" value="2"/>
</dbReference>
<evidence type="ECO:0000256" key="3">
    <source>
        <dbReference type="ARBA" id="ARBA00022777"/>
    </source>
</evidence>
<evidence type="ECO:0000256" key="1">
    <source>
        <dbReference type="ARBA" id="ARBA00022679"/>
    </source>
</evidence>
<dbReference type="InterPro" id="IPR008271">
    <property type="entry name" value="Ser/Thr_kinase_AS"/>
</dbReference>
<evidence type="ECO:0000256" key="2">
    <source>
        <dbReference type="ARBA" id="ARBA00022741"/>
    </source>
</evidence>
<evidence type="ECO:0000256" key="7">
    <source>
        <dbReference type="PROSITE-ProRule" id="PRU10141"/>
    </source>
</evidence>
<dbReference type="InterPro" id="IPR027417">
    <property type="entry name" value="P-loop_NTPase"/>
</dbReference>
<keyword evidence="1 11" id="KW-0808">Transferase</keyword>
<dbReference type="InterPro" id="IPR050339">
    <property type="entry name" value="CC_SR_Kinase"/>
</dbReference>
<keyword evidence="12" id="KW-1185">Reference proteome</keyword>
<accession>S7PFP2</accession>
<dbReference type="GO" id="GO:0004694">
    <property type="term" value="F:eukaryotic translation initiation factor 2alpha kinase activity"/>
    <property type="evidence" value="ECO:0007669"/>
    <property type="project" value="TreeGrafter"/>
</dbReference>
<dbReference type="SUPFAM" id="SSF56112">
    <property type="entry name" value="Protein kinase-like (PK-like)"/>
    <property type="match status" value="3"/>
</dbReference>
<evidence type="ECO:0000313" key="12">
    <source>
        <dbReference type="Proteomes" id="UP000052978"/>
    </source>
</evidence>
<evidence type="ECO:0000259" key="9">
    <source>
        <dbReference type="PROSITE" id="PS50011"/>
    </source>
</evidence>
<dbReference type="SUPFAM" id="SSF52540">
    <property type="entry name" value="P-loop containing nucleoside triphosphate hydrolases"/>
    <property type="match status" value="1"/>
</dbReference>
<protein>
    <submittedName>
        <fullName evidence="11">Sulfotransferase 6B1</fullName>
    </submittedName>
</protein>
<dbReference type="InterPro" id="IPR017441">
    <property type="entry name" value="Protein_kinase_ATP_BS"/>
</dbReference>
<proteinExistence type="inferred from homology"/>
<dbReference type="GO" id="GO:0003723">
    <property type="term" value="F:RNA binding"/>
    <property type="evidence" value="ECO:0007669"/>
    <property type="project" value="UniProtKB-UniRule"/>
</dbReference>
<dbReference type="Pfam" id="PF00035">
    <property type="entry name" value="dsrm"/>
    <property type="match status" value="2"/>
</dbReference>
<dbReference type="InterPro" id="IPR000719">
    <property type="entry name" value="Prot_kinase_dom"/>
</dbReference>
<keyword evidence="6" id="KW-0694">RNA-binding</keyword>
<name>S7PFP2_MYOBR</name>
<dbReference type="PROSITE" id="PS50137">
    <property type="entry name" value="DS_RBD"/>
    <property type="match status" value="2"/>
</dbReference>
<evidence type="ECO:0000256" key="6">
    <source>
        <dbReference type="PROSITE-ProRule" id="PRU00266"/>
    </source>
</evidence>
<dbReference type="GO" id="GO:0008146">
    <property type="term" value="F:sulfotransferase activity"/>
    <property type="evidence" value="ECO:0007669"/>
    <property type="project" value="InterPro"/>
</dbReference>
<keyword evidence="4 7" id="KW-0067">ATP-binding</keyword>
<comment type="similarity">
    <text evidence="5">Belongs to the protein kinase superfamily. Ser/Thr protein kinase family. GCN2 subfamily.</text>
</comment>
<feature type="domain" description="DRBM" evidence="10">
    <location>
        <begin position="370"/>
        <end position="438"/>
    </location>
</feature>
<dbReference type="Proteomes" id="UP000052978">
    <property type="component" value="Unassembled WGS sequence"/>
</dbReference>
<dbReference type="InterPro" id="IPR014720">
    <property type="entry name" value="dsRBD_dom"/>
</dbReference>
<dbReference type="PROSITE" id="PS00107">
    <property type="entry name" value="PROTEIN_KINASE_ATP"/>
    <property type="match status" value="1"/>
</dbReference>
<evidence type="ECO:0000256" key="8">
    <source>
        <dbReference type="SAM" id="MobiDB-lite"/>
    </source>
</evidence>
<keyword evidence="3" id="KW-0418">Kinase</keyword>
<sequence>MADKSKFIDYIDEALEKSKETALSRLFFTHQGIPYPVTMCTSETFQALDTFEARRDDILLASYPKCGSNWILHIISELIFADSKKKYEYPEFPILECGDPEKYQILVIFRNPKDTAVSFFHFHNDVPDIPSYGSWDEFFRQFMKGQVSWGSYFDFAINWNKHLDNENVKFILYEDLKENLAAGIKQIAEFFGFSLTGEQIQTISAQSTFQAMRAKAQQTHGAVGPFLFRKGEVGDWKNLFNATQNQEMDEKFQECLAGTVLGAKLKSLEEEMADDLSVGFYIGELNKYCQKNNIDVNYREVSKTGPPHDLRFTIQVILDGREFPQGKGKSKKEAKNAAAKLTLEKLKEERESSPLSLPTTDTSDDLSSENFVGRLDRIAQKERLSVNYEQRSELSPSGSGSFFCKCKIGQKEYPGAVGSTKRKAKQLAAKLAYEQIQLEKSSTSHLRKGLKNVKINLAPKFDSPVNKHTVDERFINDFEEIAPIGSGAYGSIFKAKHRIDGTTYVIKRVKYNNEKVKREVKVLAMLSHPNIVRYYNCWDGDDYNERKVKREVKVLATLSHPNIVRYYNCWDGDDYNERSLKKCLFIQMEFCDQGTLEDWIENRREKIPNKDLSLGLFKQIVTGVDYIHSKGLIHRDLKPSNIFLVDTKQIKIGDFGLVTFQKHDKQRTEDRGTPLYMSPEQLASVEYGNEVDIFALGLILSELLYIPHTRQETYKKHDKQRTEDQGTPFYMSPEQLASVEYGNEVDIFALGLILSELLYIPLSRQETFKIFEDLRKGHVSAIFDDKEKILLQKLVATDPKMRPKTSEILKTLKEWNNVPEKKLRNTR</sequence>
<dbReference type="Gene3D" id="1.10.510.10">
    <property type="entry name" value="Transferase(Phosphotransferase) domain 1"/>
    <property type="match status" value="2"/>
</dbReference>
<dbReference type="InterPro" id="IPR000863">
    <property type="entry name" value="Sulfotransferase_dom"/>
</dbReference>
<dbReference type="InterPro" id="IPR011009">
    <property type="entry name" value="Kinase-like_dom_sf"/>
</dbReference>
<reference evidence="11 12" key="1">
    <citation type="journal article" date="2013" name="Nat. Commun.">
        <title>Genome analysis reveals insights into physiology and longevity of the Brandt's bat Myotis brandtii.</title>
        <authorList>
            <person name="Seim I."/>
            <person name="Fang X."/>
            <person name="Xiong Z."/>
            <person name="Lobanov A.V."/>
            <person name="Huang Z."/>
            <person name="Ma S."/>
            <person name="Feng Y."/>
            <person name="Turanov A.A."/>
            <person name="Zhu Y."/>
            <person name="Lenz T.L."/>
            <person name="Gerashchenko M.V."/>
            <person name="Fan D."/>
            <person name="Hee Yim S."/>
            <person name="Yao X."/>
            <person name="Jordan D."/>
            <person name="Xiong Y."/>
            <person name="Ma Y."/>
            <person name="Lyapunov A.N."/>
            <person name="Chen G."/>
            <person name="Kulakova O.I."/>
            <person name="Sun Y."/>
            <person name="Lee S.G."/>
            <person name="Bronson R.T."/>
            <person name="Moskalev A.A."/>
            <person name="Sunyaev S.R."/>
            <person name="Zhang G."/>
            <person name="Krogh A."/>
            <person name="Wang J."/>
            <person name="Gladyshev V.N."/>
        </authorList>
    </citation>
    <scope>NUCLEOTIDE SEQUENCE [LARGE SCALE GENOMIC DNA]</scope>
</reference>
<feature type="region of interest" description="Disordered" evidence="8">
    <location>
        <begin position="345"/>
        <end position="368"/>
    </location>
</feature>
<dbReference type="PANTHER" id="PTHR11042:SF163">
    <property type="entry name" value="INTERFERON-INDUCED, DOUBLE-STRANDED RNA-ACTIVATED PROTEIN KINASE"/>
    <property type="match status" value="1"/>
</dbReference>
<dbReference type="Gene3D" id="3.30.200.20">
    <property type="entry name" value="Phosphorylase Kinase, domain 1"/>
    <property type="match status" value="2"/>
</dbReference>
<dbReference type="SUPFAM" id="SSF54768">
    <property type="entry name" value="dsRNA-binding domain-like"/>
    <property type="match status" value="2"/>
</dbReference>
<gene>
    <name evidence="11" type="ORF">D623_10033385</name>
</gene>
<evidence type="ECO:0000256" key="4">
    <source>
        <dbReference type="ARBA" id="ARBA00022840"/>
    </source>
</evidence>
<dbReference type="PROSITE" id="PS00108">
    <property type="entry name" value="PROTEIN_KINASE_ST"/>
    <property type="match status" value="1"/>
</dbReference>
<feature type="domain" description="Protein kinase" evidence="9">
    <location>
        <begin position="478"/>
        <end position="816"/>
    </location>
</feature>
<dbReference type="FunFam" id="3.30.160.20:FF:000045">
    <property type="entry name" value="Eukaryotic translation initiation factor 2-alpha kinase 2"/>
    <property type="match status" value="1"/>
</dbReference>
<keyword evidence="2 7" id="KW-0547">Nucleotide-binding</keyword>
<dbReference type="Gene3D" id="3.40.50.300">
    <property type="entry name" value="P-loop containing nucleotide triphosphate hydrolases"/>
    <property type="match status" value="1"/>
</dbReference>
<dbReference type="Pfam" id="PF00685">
    <property type="entry name" value="Sulfotransfer_1"/>
    <property type="match status" value="1"/>
</dbReference>
<evidence type="ECO:0000313" key="11">
    <source>
        <dbReference type="EMBL" id="EPQ06802.1"/>
    </source>
</evidence>
<dbReference type="GO" id="GO:0005634">
    <property type="term" value="C:nucleus"/>
    <property type="evidence" value="ECO:0007669"/>
    <property type="project" value="TreeGrafter"/>
</dbReference>
<dbReference type="PROSITE" id="PS50011">
    <property type="entry name" value="PROTEIN_KINASE_DOM"/>
    <property type="match status" value="1"/>
</dbReference>
<dbReference type="AlphaFoldDB" id="S7PFP2"/>
<evidence type="ECO:0000259" key="10">
    <source>
        <dbReference type="PROSITE" id="PS50137"/>
    </source>
</evidence>
<dbReference type="Pfam" id="PF00069">
    <property type="entry name" value="Pkinase"/>
    <property type="match status" value="3"/>
</dbReference>